<dbReference type="SUPFAM" id="SSF51197">
    <property type="entry name" value="Clavaminate synthase-like"/>
    <property type="match status" value="1"/>
</dbReference>
<evidence type="ECO:0000256" key="5">
    <source>
        <dbReference type="RuleBase" id="RU003682"/>
    </source>
</evidence>
<dbReference type="GO" id="GO:0046872">
    <property type="term" value="F:metal ion binding"/>
    <property type="evidence" value="ECO:0007669"/>
    <property type="project" value="UniProtKB-KW"/>
</dbReference>
<evidence type="ECO:0000313" key="7">
    <source>
        <dbReference type="EMBL" id="KAK0586230.1"/>
    </source>
</evidence>
<dbReference type="PANTHER" id="PTHR10209">
    <property type="entry name" value="OXIDOREDUCTASE, 2OG-FE II OXYGENASE FAMILY PROTEIN"/>
    <property type="match status" value="1"/>
</dbReference>
<gene>
    <name evidence="7" type="ORF">LWI29_003194</name>
</gene>
<keyword evidence="3 5" id="KW-0560">Oxidoreductase</keyword>
<accession>A0AA39SBC5</accession>
<dbReference type="InterPro" id="IPR005123">
    <property type="entry name" value="Oxoglu/Fe-dep_dioxygenase_dom"/>
</dbReference>
<evidence type="ECO:0000256" key="1">
    <source>
        <dbReference type="ARBA" id="ARBA00008056"/>
    </source>
</evidence>
<dbReference type="Proteomes" id="UP001168877">
    <property type="component" value="Unassembled WGS sequence"/>
</dbReference>
<dbReference type="PROSITE" id="PS51471">
    <property type="entry name" value="FE2OG_OXY"/>
    <property type="match status" value="1"/>
</dbReference>
<evidence type="ECO:0000256" key="4">
    <source>
        <dbReference type="ARBA" id="ARBA00023004"/>
    </source>
</evidence>
<dbReference type="PRINTS" id="PR00682">
    <property type="entry name" value="IPNSYNTHASE"/>
</dbReference>
<evidence type="ECO:0000313" key="8">
    <source>
        <dbReference type="Proteomes" id="UP001168877"/>
    </source>
</evidence>
<reference evidence="7" key="2">
    <citation type="submission" date="2023-06" db="EMBL/GenBank/DDBJ databases">
        <authorList>
            <person name="Swenson N.G."/>
            <person name="Wegrzyn J.L."/>
            <person name="Mcevoy S.L."/>
        </authorList>
    </citation>
    <scope>NUCLEOTIDE SEQUENCE</scope>
    <source>
        <strain evidence="7">NS2018</strain>
        <tissue evidence="7">Leaf</tissue>
    </source>
</reference>
<proteinExistence type="inferred from homology"/>
<dbReference type="AlphaFoldDB" id="A0AA39SBC5"/>
<organism evidence="7 8">
    <name type="scientific">Acer saccharum</name>
    <name type="common">Sugar maple</name>
    <dbReference type="NCBI Taxonomy" id="4024"/>
    <lineage>
        <taxon>Eukaryota</taxon>
        <taxon>Viridiplantae</taxon>
        <taxon>Streptophyta</taxon>
        <taxon>Embryophyta</taxon>
        <taxon>Tracheophyta</taxon>
        <taxon>Spermatophyta</taxon>
        <taxon>Magnoliopsida</taxon>
        <taxon>eudicotyledons</taxon>
        <taxon>Gunneridae</taxon>
        <taxon>Pentapetalae</taxon>
        <taxon>rosids</taxon>
        <taxon>malvids</taxon>
        <taxon>Sapindales</taxon>
        <taxon>Sapindaceae</taxon>
        <taxon>Hippocastanoideae</taxon>
        <taxon>Acereae</taxon>
        <taxon>Acer</taxon>
    </lineage>
</organism>
<reference evidence="7" key="1">
    <citation type="journal article" date="2022" name="Plant J.">
        <title>Strategies of tolerance reflected in two North American maple genomes.</title>
        <authorList>
            <person name="McEvoy S.L."/>
            <person name="Sezen U.U."/>
            <person name="Trouern-Trend A."/>
            <person name="McMahon S.M."/>
            <person name="Schaberg P.G."/>
            <person name="Yang J."/>
            <person name="Wegrzyn J.L."/>
            <person name="Swenson N.G."/>
        </authorList>
    </citation>
    <scope>NUCLEOTIDE SEQUENCE</scope>
    <source>
        <strain evidence="7">NS2018</strain>
    </source>
</reference>
<keyword evidence="2 5" id="KW-0479">Metal-binding</keyword>
<protein>
    <recommendedName>
        <fullName evidence="6">Fe2OG dioxygenase domain-containing protein</fullName>
    </recommendedName>
</protein>
<name>A0AA39SBC5_ACESA</name>
<dbReference type="Gene3D" id="2.60.120.330">
    <property type="entry name" value="B-lactam Antibiotic, Isopenicillin N Synthase, Chain"/>
    <property type="match status" value="1"/>
</dbReference>
<dbReference type="InterPro" id="IPR027443">
    <property type="entry name" value="IPNS-like_sf"/>
</dbReference>
<dbReference type="EMBL" id="JAUESC010000382">
    <property type="protein sequence ID" value="KAK0586230.1"/>
    <property type="molecule type" value="Genomic_DNA"/>
</dbReference>
<evidence type="ECO:0000256" key="2">
    <source>
        <dbReference type="ARBA" id="ARBA00022723"/>
    </source>
</evidence>
<dbReference type="Pfam" id="PF03171">
    <property type="entry name" value="2OG-FeII_Oxy"/>
    <property type="match status" value="1"/>
</dbReference>
<dbReference type="PANTHER" id="PTHR10209:SF590">
    <property type="entry name" value="2-OXOGLUTARATE (2OG) AND FE(II)-DEPENDENT OXYGENASE SUPERFAMILY PROTEIN"/>
    <property type="match status" value="1"/>
</dbReference>
<comment type="caution">
    <text evidence="7">The sequence shown here is derived from an EMBL/GenBank/DDBJ whole genome shotgun (WGS) entry which is preliminary data.</text>
</comment>
<keyword evidence="8" id="KW-1185">Reference proteome</keyword>
<evidence type="ECO:0000259" key="6">
    <source>
        <dbReference type="PROSITE" id="PS51471"/>
    </source>
</evidence>
<feature type="domain" description="Fe2OG dioxygenase" evidence="6">
    <location>
        <begin position="140"/>
        <end position="250"/>
    </location>
</feature>
<keyword evidence="4 5" id="KW-0408">Iron</keyword>
<dbReference type="InterPro" id="IPR026992">
    <property type="entry name" value="DIOX_N"/>
</dbReference>
<comment type="similarity">
    <text evidence="1 5">Belongs to the iron/ascorbate-dependent oxidoreductase family.</text>
</comment>
<dbReference type="GO" id="GO:0051213">
    <property type="term" value="F:dioxygenase activity"/>
    <property type="evidence" value="ECO:0007669"/>
    <property type="project" value="UniProtKB-ARBA"/>
</dbReference>
<dbReference type="InterPro" id="IPR044861">
    <property type="entry name" value="IPNS-like_FE2OG_OXY"/>
</dbReference>
<evidence type="ECO:0000256" key="3">
    <source>
        <dbReference type="ARBA" id="ARBA00023002"/>
    </source>
</evidence>
<sequence>MTESLKLPIIDLSSPDRISTAKSIRQACIEFGFFYLVNHGVEEELFRRVFEESSKLFSLPLEDKTKMSRKQQRGYTPLYAENLDPSSTPKGDSKESFFIGPLEGTTRHLNQWPLEEALPSWRSTMECYYNKVLSAGRQLIHLIALALNLDEDFFEKVGALDAPMPFLRLLHYPDYGMITLLASDGVPGLVCRDKSRHPRVWEDVPNIKGAFIVNIGDMMERWTNCLFRSTLHRVMPTGQERYSAALFLDPNNDCVVKCFESCCSESCPPRFPPIRSIDYLNERFRLTYGS</sequence>
<dbReference type="Pfam" id="PF14226">
    <property type="entry name" value="DIOX_N"/>
    <property type="match status" value="1"/>
</dbReference>